<feature type="region of interest" description="Disordered" evidence="1">
    <location>
        <begin position="68"/>
        <end position="228"/>
    </location>
</feature>
<evidence type="ECO:0000313" key="2">
    <source>
        <dbReference type="EMBL" id="KAK8123694.1"/>
    </source>
</evidence>
<feature type="compositionally biased region" description="Basic residues" evidence="1">
    <location>
        <begin position="123"/>
        <end position="140"/>
    </location>
</feature>
<reference evidence="2 3" key="1">
    <citation type="submission" date="2023-01" db="EMBL/GenBank/DDBJ databases">
        <title>Analysis of 21 Apiospora genomes using comparative genomics revels a genus with tremendous synthesis potential of carbohydrate active enzymes and secondary metabolites.</title>
        <authorList>
            <person name="Sorensen T."/>
        </authorList>
    </citation>
    <scope>NUCLEOTIDE SEQUENCE [LARGE SCALE GENOMIC DNA]</scope>
    <source>
        <strain evidence="2 3">CBS 117206</strain>
    </source>
</reference>
<dbReference type="EMBL" id="JAQQWP010000003">
    <property type="protein sequence ID" value="KAK8123694.1"/>
    <property type="molecule type" value="Genomic_DNA"/>
</dbReference>
<feature type="compositionally biased region" description="Polar residues" evidence="1">
    <location>
        <begin position="94"/>
        <end position="121"/>
    </location>
</feature>
<organism evidence="2 3">
    <name type="scientific">Apiospora kogelbergensis</name>
    <dbReference type="NCBI Taxonomy" id="1337665"/>
    <lineage>
        <taxon>Eukaryota</taxon>
        <taxon>Fungi</taxon>
        <taxon>Dikarya</taxon>
        <taxon>Ascomycota</taxon>
        <taxon>Pezizomycotina</taxon>
        <taxon>Sordariomycetes</taxon>
        <taxon>Xylariomycetidae</taxon>
        <taxon>Amphisphaeriales</taxon>
        <taxon>Apiosporaceae</taxon>
        <taxon>Apiospora</taxon>
    </lineage>
</organism>
<proteinExistence type="predicted"/>
<accession>A0AAW0R3Z9</accession>
<dbReference type="Proteomes" id="UP001392437">
    <property type="component" value="Unassembled WGS sequence"/>
</dbReference>
<comment type="caution">
    <text evidence="2">The sequence shown here is derived from an EMBL/GenBank/DDBJ whole genome shotgun (WGS) entry which is preliminary data.</text>
</comment>
<dbReference type="AlphaFoldDB" id="A0AAW0R3Z9"/>
<evidence type="ECO:0000256" key="1">
    <source>
        <dbReference type="SAM" id="MobiDB-lite"/>
    </source>
</evidence>
<evidence type="ECO:0000313" key="3">
    <source>
        <dbReference type="Proteomes" id="UP001392437"/>
    </source>
</evidence>
<keyword evidence="3" id="KW-1185">Reference proteome</keyword>
<feature type="compositionally biased region" description="Basic and acidic residues" evidence="1">
    <location>
        <begin position="191"/>
        <end position="218"/>
    </location>
</feature>
<protein>
    <submittedName>
        <fullName evidence="2">Uncharacterized protein</fullName>
    </submittedName>
</protein>
<sequence length="228" mass="25556">MGDGGEFSVAFTTGLTREKTLDRKNYADESDLEASTGINIQPAMMLIMDIESLLRFAKRNRASQYHYSNRNLNNVSGRGLTDTPRDPDPPCFLSQGNPQLGHQSNTYDATYTRPQPMSEPSSLRRKMHDWHARMKGKTARSKGDKPEQPATSESIARKSPGLFAEELASPSPFGDRYYLAHRPHDANPPNKDMDKKRSKQEKKDTKQVKVDGKEDTKGKGRKGGQSEN</sequence>
<name>A0AAW0R3Z9_9PEZI</name>
<gene>
    <name evidence="2" type="ORF">PG999_003612</name>
</gene>